<protein>
    <submittedName>
        <fullName evidence="1">Uncharacterized protein</fullName>
    </submittedName>
</protein>
<comment type="caution">
    <text evidence="1">The sequence shown here is derived from an EMBL/GenBank/DDBJ whole genome shotgun (WGS) entry which is preliminary data.</text>
</comment>
<organism evidence="1 2">
    <name type="scientific">Streptomyces griseoviridis</name>
    <dbReference type="NCBI Taxonomy" id="45398"/>
    <lineage>
        <taxon>Bacteria</taxon>
        <taxon>Bacillati</taxon>
        <taxon>Actinomycetota</taxon>
        <taxon>Actinomycetes</taxon>
        <taxon>Kitasatosporales</taxon>
        <taxon>Streptomycetaceae</taxon>
        <taxon>Streptomyces</taxon>
    </lineage>
</organism>
<accession>A0ABT9LQ75</accession>
<proteinExistence type="predicted"/>
<name>A0ABT9LQ75_STRGD</name>
<reference evidence="1 2" key="1">
    <citation type="submission" date="2023-07" db="EMBL/GenBank/DDBJ databases">
        <title>Sequencing the genomes of 1000 actinobacteria strains.</title>
        <authorList>
            <person name="Klenk H.-P."/>
        </authorList>
    </citation>
    <scope>NUCLEOTIDE SEQUENCE [LARGE SCALE GENOMIC DNA]</scope>
    <source>
        <strain evidence="1 2">DSM 40229</strain>
    </source>
</reference>
<evidence type="ECO:0000313" key="2">
    <source>
        <dbReference type="Proteomes" id="UP001231675"/>
    </source>
</evidence>
<dbReference type="Proteomes" id="UP001231675">
    <property type="component" value="Unassembled WGS sequence"/>
</dbReference>
<sequence>MLNNTGGDTVVYYDERHRIADVYSYIAPSG</sequence>
<gene>
    <name evidence="1" type="ORF">J2S47_006142</name>
</gene>
<keyword evidence="2" id="KW-1185">Reference proteome</keyword>
<evidence type="ECO:0000313" key="1">
    <source>
        <dbReference type="EMBL" id="MDP9685640.1"/>
    </source>
</evidence>
<dbReference type="EMBL" id="JAURUD010000001">
    <property type="protein sequence ID" value="MDP9685640.1"/>
    <property type="molecule type" value="Genomic_DNA"/>
</dbReference>